<reference evidence="1" key="1">
    <citation type="submission" date="2023-07" db="EMBL/GenBank/DDBJ databases">
        <title>Chromosome-level genome assembly of Artemia franciscana.</title>
        <authorList>
            <person name="Jo E."/>
        </authorList>
    </citation>
    <scope>NUCLEOTIDE SEQUENCE</scope>
    <source>
        <tissue evidence="1">Whole body</tissue>
    </source>
</reference>
<accession>A0AA88KTN5</accession>
<evidence type="ECO:0000313" key="1">
    <source>
        <dbReference type="EMBL" id="KAK2701714.1"/>
    </source>
</evidence>
<organism evidence="1 2">
    <name type="scientific">Artemia franciscana</name>
    <name type="common">Brine shrimp</name>
    <name type="synonym">Artemia sanfranciscana</name>
    <dbReference type="NCBI Taxonomy" id="6661"/>
    <lineage>
        <taxon>Eukaryota</taxon>
        <taxon>Metazoa</taxon>
        <taxon>Ecdysozoa</taxon>
        <taxon>Arthropoda</taxon>
        <taxon>Crustacea</taxon>
        <taxon>Branchiopoda</taxon>
        <taxon>Anostraca</taxon>
        <taxon>Artemiidae</taxon>
        <taxon>Artemia</taxon>
    </lineage>
</organism>
<keyword evidence="2" id="KW-1185">Reference proteome</keyword>
<dbReference type="AlphaFoldDB" id="A0AA88KTN5"/>
<dbReference type="EMBL" id="JAVRJZ010002208">
    <property type="protein sequence ID" value="KAK2701714.1"/>
    <property type="molecule type" value="Genomic_DNA"/>
</dbReference>
<proteinExistence type="predicted"/>
<gene>
    <name evidence="1" type="ORF">QYM36_019645</name>
</gene>
<protein>
    <submittedName>
        <fullName evidence="1">Uncharacterized protein</fullName>
    </submittedName>
</protein>
<dbReference type="Proteomes" id="UP001187531">
    <property type="component" value="Unassembled WGS sequence"/>
</dbReference>
<name>A0AA88KTN5_ARTSF</name>
<comment type="caution">
    <text evidence="1">The sequence shown here is derived from an EMBL/GenBank/DDBJ whole genome shotgun (WGS) entry which is preliminary data.</text>
</comment>
<sequence>MQVLREMKQYNIDILALSEIRWKGVGQKALNYGRVLLYSGEDYHHRAGVGLMLPPTPYRAIFKWTPINEWILF</sequence>
<evidence type="ECO:0000313" key="2">
    <source>
        <dbReference type="Proteomes" id="UP001187531"/>
    </source>
</evidence>